<proteinExistence type="predicted"/>
<gene>
    <name evidence="9" type="primary">LOC109675004</name>
</gene>
<evidence type="ECO:0000256" key="4">
    <source>
        <dbReference type="ARBA" id="ARBA00023136"/>
    </source>
</evidence>
<name>A0A8C0W424_CASCN</name>
<evidence type="ECO:0000256" key="3">
    <source>
        <dbReference type="ARBA" id="ARBA00022989"/>
    </source>
</evidence>
<dbReference type="GO" id="GO:0005248">
    <property type="term" value="F:voltage-gated sodium channel activity"/>
    <property type="evidence" value="ECO:0007669"/>
    <property type="project" value="TreeGrafter"/>
</dbReference>
<dbReference type="GO" id="GO:0001518">
    <property type="term" value="C:voltage-gated sodium channel complex"/>
    <property type="evidence" value="ECO:0007669"/>
    <property type="project" value="TreeGrafter"/>
</dbReference>
<sequence length="513" mass="57497">MAQALLVPPGPESFRLFTRESLAAIENPNSDLEAGKNLPFIYGDIPPGMVSEPLEDLDPYYINKKTFIVLNKGKAIFRFSATSALYILTPLNPVRKIAIKILSTLFSMLIMCTILTNCVFMTLSNPPEWTKNVEYVTEFVSLGNVSALRTFRVLRALKTISVIPGLKTIVGALIQSVKKLSDVMILTVFCLSVFALIGLQLFMGNLRNKCLQWPPSDSAFETNTTSYFNGTVASNGTFVNVTMSTFNWKDYIADDSHFYVLDGQKDPLLCGNGSDAGQCPEGYICVKAGRNPNYGYTSFDTFSWAFLSLFRLMTQDYWENLYQLTLRAAGKTYMIFFVLVIFLGSFYLVNLILAVVAMAYEEQNQATLEEAEQKEAEFQQMLEQLKKQQEEAQAVAAASAASRDFSGIGGLGELLESSSEASKLSSKSAKEWRNRRKKRRQREHVEGNRDGDRFPKSESEDSVKRRSFLFSMDGNRLTGDKKFCSPHQVLMSTKCSAVLCHCYCFSVAHFILL</sequence>
<feature type="domain" description="Ion transport" evidence="8">
    <location>
        <begin position="140"/>
        <end position="366"/>
    </location>
</feature>
<keyword evidence="4 7" id="KW-0472">Membrane</keyword>
<keyword evidence="3 7" id="KW-1133">Transmembrane helix</keyword>
<feature type="transmembrane region" description="Helical" evidence="7">
    <location>
        <begin position="183"/>
        <end position="203"/>
    </location>
</feature>
<keyword evidence="5" id="KW-0175">Coiled coil</keyword>
<dbReference type="InterPro" id="IPR043203">
    <property type="entry name" value="VGCC_Ca_Na"/>
</dbReference>
<evidence type="ECO:0000259" key="8">
    <source>
        <dbReference type="Pfam" id="PF00520"/>
    </source>
</evidence>
<evidence type="ECO:0000256" key="7">
    <source>
        <dbReference type="SAM" id="Phobius"/>
    </source>
</evidence>
<evidence type="ECO:0000313" key="9">
    <source>
        <dbReference type="Ensembl" id="ENSCCNP00000003740.1"/>
    </source>
</evidence>
<dbReference type="Gene3D" id="1.10.287.70">
    <property type="match status" value="1"/>
</dbReference>
<dbReference type="GO" id="GO:0019228">
    <property type="term" value="P:neuronal action potential"/>
    <property type="evidence" value="ECO:0007669"/>
    <property type="project" value="TreeGrafter"/>
</dbReference>
<dbReference type="InterPro" id="IPR005821">
    <property type="entry name" value="Ion_trans_dom"/>
</dbReference>
<evidence type="ECO:0000256" key="2">
    <source>
        <dbReference type="ARBA" id="ARBA00022692"/>
    </source>
</evidence>
<comment type="subcellular location">
    <subcellularLocation>
        <location evidence="1">Membrane</location>
        <topology evidence="1">Multi-pass membrane protein</topology>
    </subcellularLocation>
</comment>
<evidence type="ECO:0000256" key="6">
    <source>
        <dbReference type="SAM" id="MobiDB-lite"/>
    </source>
</evidence>
<evidence type="ECO:0000256" key="5">
    <source>
        <dbReference type="SAM" id="Coils"/>
    </source>
</evidence>
<feature type="coiled-coil region" evidence="5">
    <location>
        <begin position="357"/>
        <end position="398"/>
    </location>
</feature>
<keyword evidence="2 7" id="KW-0812">Transmembrane</keyword>
<feature type="compositionally biased region" description="Basic residues" evidence="6">
    <location>
        <begin position="433"/>
        <end position="442"/>
    </location>
</feature>
<dbReference type="Ensembl" id="ENSCCNT00000004894.1">
    <property type="protein sequence ID" value="ENSCCNP00000003740.1"/>
    <property type="gene ID" value="ENSCCNG00000003164.1"/>
</dbReference>
<dbReference type="FunFam" id="1.10.287.70:FF:000003">
    <property type="entry name" value="Sodium channel protein"/>
    <property type="match status" value="1"/>
</dbReference>
<evidence type="ECO:0000256" key="1">
    <source>
        <dbReference type="ARBA" id="ARBA00004141"/>
    </source>
</evidence>
<protein>
    <recommendedName>
        <fullName evidence="8">Ion transport domain-containing protein</fullName>
    </recommendedName>
</protein>
<feature type="transmembrane region" description="Helical" evidence="7">
    <location>
        <begin position="101"/>
        <end position="123"/>
    </location>
</feature>
<dbReference type="PANTHER" id="PTHR10037">
    <property type="entry name" value="VOLTAGE-GATED CATION CHANNEL CALCIUM AND SODIUM"/>
    <property type="match status" value="1"/>
</dbReference>
<accession>A0A8C0W424</accession>
<reference evidence="9" key="1">
    <citation type="submission" date="2023-09" db="UniProtKB">
        <authorList>
            <consortium name="Ensembl"/>
        </authorList>
    </citation>
    <scope>IDENTIFICATION</scope>
</reference>
<dbReference type="AlphaFoldDB" id="A0A8C0W424"/>
<dbReference type="SUPFAM" id="SSF81324">
    <property type="entry name" value="Voltage-gated potassium channels"/>
    <property type="match status" value="1"/>
</dbReference>
<dbReference type="GO" id="GO:0086010">
    <property type="term" value="P:membrane depolarization during action potential"/>
    <property type="evidence" value="ECO:0007669"/>
    <property type="project" value="TreeGrafter"/>
</dbReference>
<organism evidence="9">
    <name type="scientific">Castor canadensis</name>
    <name type="common">American beaver</name>
    <dbReference type="NCBI Taxonomy" id="51338"/>
    <lineage>
        <taxon>Eukaryota</taxon>
        <taxon>Metazoa</taxon>
        <taxon>Chordata</taxon>
        <taxon>Craniata</taxon>
        <taxon>Vertebrata</taxon>
        <taxon>Euteleostomi</taxon>
        <taxon>Mammalia</taxon>
        <taxon>Eutheria</taxon>
        <taxon>Euarchontoglires</taxon>
        <taxon>Glires</taxon>
        <taxon>Rodentia</taxon>
        <taxon>Castorimorpha</taxon>
        <taxon>Castoridae</taxon>
        <taxon>Castor</taxon>
    </lineage>
</organism>
<feature type="transmembrane region" description="Helical" evidence="7">
    <location>
        <begin position="333"/>
        <end position="360"/>
    </location>
</feature>
<feature type="region of interest" description="Disordered" evidence="6">
    <location>
        <begin position="426"/>
        <end position="459"/>
    </location>
</feature>
<dbReference type="Pfam" id="PF00520">
    <property type="entry name" value="Ion_trans"/>
    <property type="match status" value="1"/>
</dbReference>
<feature type="compositionally biased region" description="Basic and acidic residues" evidence="6">
    <location>
        <begin position="443"/>
        <end position="459"/>
    </location>
</feature>
<dbReference type="PANTHER" id="PTHR10037:SF221">
    <property type="entry name" value="SODIUM CHANNEL PROTEIN TYPE 9 SUBUNIT ALPHA"/>
    <property type="match status" value="1"/>
</dbReference>